<feature type="domain" description="Pyrrolo-quinoline quinone repeat" evidence="2">
    <location>
        <begin position="232"/>
        <end position="360"/>
    </location>
</feature>
<name>A0A6M5YNJ1_9BACT</name>
<dbReference type="InterPro" id="IPR011047">
    <property type="entry name" value="Quinoprotein_ADH-like_sf"/>
</dbReference>
<dbReference type="EMBL" id="CP053452">
    <property type="protein sequence ID" value="QJW95104.1"/>
    <property type="molecule type" value="Genomic_DNA"/>
</dbReference>
<sequence length="400" mass="42353">MTRFILTVTLALTLALGLRAADWAQFKGPNASGVSPEKDLPVEWSKDKGHKWKSPLPARGVSSPVVYGDRVYVTCSSGVRDDRLHVVCFDANTGKQLWHRQLQATGGTAAHPKSCMAAPTPVADDSGVYALFATGDLAAFDADGTLRWYRSLVGDYPTVTNQVGMASSPVLVKDRLIVPMDNAGESFIAAVDTKYGKNVWKAERPREINWVTPLVRTVGTATEVLFDGPSGLTAYDAGSGEQRWVSKLTKGSIPTGVLDGDTLYVPTAGVTAFKLGAKGPEGAPVMKADKLQTGMPSPLVYLGKVYSTNGRGLVSCAEVKTGKLLYKEGLKGAFSASPVAGDGKVYLLNETGTCTVIDGKADTFEILASNDLGGETLGTPAIANGRIYIRTDKALYAIGK</sequence>
<evidence type="ECO:0000256" key="1">
    <source>
        <dbReference type="SAM" id="SignalP"/>
    </source>
</evidence>
<evidence type="ECO:0000313" key="4">
    <source>
        <dbReference type="Proteomes" id="UP000503447"/>
    </source>
</evidence>
<dbReference type="RefSeq" id="WP_171470965.1">
    <property type="nucleotide sequence ID" value="NZ_CP053452.2"/>
</dbReference>
<dbReference type="Gene3D" id="2.130.10.10">
    <property type="entry name" value="YVTN repeat-like/Quinoprotein amine dehydrogenase"/>
    <property type="match status" value="2"/>
</dbReference>
<proteinExistence type="predicted"/>
<dbReference type="InterPro" id="IPR015943">
    <property type="entry name" value="WD40/YVTN_repeat-like_dom_sf"/>
</dbReference>
<protein>
    <recommendedName>
        <fullName evidence="2">Pyrrolo-quinoline quinone repeat domain-containing protein</fullName>
    </recommendedName>
</protein>
<reference evidence="4" key="1">
    <citation type="submission" date="2020-05" db="EMBL/GenBank/DDBJ databases">
        <title>Frigoriglobus tundricola gen. nov., sp. nov., a psychrotolerant cellulolytic planctomycete of the family Gemmataceae with two divergent copies of 16S rRNA gene.</title>
        <authorList>
            <person name="Kulichevskaya I.S."/>
            <person name="Ivanova A.A."/>
            <person name="Naumoff D.G."/>
            <person name="Beletsky A.V."/>
            <person name="Rijpstra W.I.C."/>
            <person name="Sinninghe Damste J.S."/>
            <person name="Mardanov A.V."/>
            <person name="Ravin N.V."/>
            <person name="Dedysh S.N."/>
        </authorList>
    </citation>
    <scope>NUCLEOTIDE SEQUENCE [LARGE SCALE GENOMIC DNA]</scope>
    <source>
        <strain evidence="4">PL17</strain>
    </source>
</reference>
<gene>
    <name evidence="3" type="ORF">FTUN_2643</name>
</gene>
<dbReference type="PANTHER" id="PTHR34512:SF30">
    <property type="entry name" value="OUTER MEMBRANE PROTEIN ASSEMBLY FACTOR BAMB"/>
    <property type="match status" value="1"/>
</dbReference>
<feature type="domain" description="Pyrrolo-quinoline quinone repeat" evidence="2">
    <location>
        <begin position="43"/>
        <end position="207"/>
    </location>
</feature>
<dbReference type="Pfam" id="PF13360">
    <property type="entry name" value="PQQ_2"/>
    <property type="match status" value="2"/>
</dbReference>
<dbReference type="PANTHER" id="PTHR34512">
    <property type="entry name" value="CELL SURFACE PROTEIN"/>
    <property type="match status" value="1"/>
</dbReference>
<dbReference type="Proteomes" id="UP000503447">
    <property type="component" value="Chromosome"/>
</dbReference>
<dbReference type="SUPFAM" id="SSF50998">
    <property type="entry name" value="Quinoprotein alcohol dehydrogenase-like"/>
    <property type="match status" value="1"/>
</dbReference>
<keyword evidence="4" id="KW-1185">Reference proteome</keyword>
<feature type="chain" id="PRO_5026724021" description="Pyrrolo-quinoline quinone repeat domain-containing protein" evidence="1">
    <location>
        <begin position="21"/>
        <end position="400"/>
    </location>
</feature>
<dbReference type="KEGG" id="ftj:FTUN_2643"/>
<dbReference type="InterPro" id="IPR018391">
    <property type="entry name" value="PQQ_b-propeller_rpt"/>
</dbReference>
<organism evidence="3 4">
    <name type="scientific">Frigoriglobus tundricola</name>
    <dbReference type="NCBI Taxonomy" id="2774151"/>
    <lineage>
        <taxon>Bacteria</taxon>
        <taxon>Pseudomonadati</taxon>
        <taxon>Planctomycetota</taxon>
        <taxon>Planctomycetia</taxon>
        <taxon>Gemmatales</taxon>
        <taxon>Gemmataceae</taxon>
        <taxon>Frigoriglobus</taxon>
    </lineage>
</organism>
<feature type="signal peptide" evidence="1">
    <location>
        <begin position="1"/>
        <end position="20"/>
    </location>
</feature>
<keyword evidence="1" id="KW-0732">Signal</keyword>
<dbReference type="AlphaFoldDB" id="A0A6M5YNJ1"/>
<dbReference type="SMART" id="SM00564">
    <property type="entry name" value="PQQ"/>
    <property type="match status" value="4"/>
</dbReference>
<dbReference type="InterPro" id="IPR002372">
    <property type="entry name" value="PQQ_rpt_dom"/>
</dbReference>
<evidence type="ECO:0000259" key="2">
    <source>
        <dbReference type="Pfam" id="PF13360"/>
    </source>
</evidence>
<accession>A0A6M5YNJ1</accession>
<evidence type="ECO:0000313" key="3">
    <source>
        <dbReference type="EMBL" id="QJW95104.1"/>
    </source>
</evidence>